<feature type="compositionally biased region" description="Basic residues" evidence="2">
    <location>
        <begin position="563"/>
        <end position="573"/>
    </location>
</feature>
<feature type="region of interest" description="Disordered" evidence="2">
    <location>
        <begin position="555"/>
        <end position="598"/>
    </location>
</feature>
<dbReference type="GO" id="GO:0005634">
    <property type="term" value="C:nucleus"/>
    <property type="evidence" value="ECO:0007669"/>
    <property type="project" value="TreeGrafter"/>
</dbReference>
<evidence type="ECO:0000259" key="3">
    <source>
        <dbReference type="Pfam" id="PF03914"/>
    </source>
</evidence>
<evidence type="ECO:0000256" key="1">
    <source>
        <dbReference type="ARBA" id="ARBA00007797"/>
    </source>
</evidence>
<protein>
    <recommendedName>
        <fullName evidence="3">CCAAT-binding factor domain-containing protein</fullName>
    </recommendedName>
</protein>
<feature type="domain" description="CCAAT-binding factor" evidence="3">
    <location>
        <begin position="706"/>
        <end position="900"/>
    </location>
</feature>
<name>A0A4P9X0G3_9FUNG</name>
<accession>A0A4P9X0G3</accession>
<organism evidence="4 5">
    <name type="scientific">Caulochytrium protostelioides</name>
    <dbReference type="NCBI Taxonomy" id="1555241"/>
    <lineage>
        <taxon>Eukaryota</taxon>
        <taxon>Fungi</taxon>
        <taxon>Fungi incertae sedis</taxon>
        <taxon>Chytridiomycota</taxon>
        <taxon>Chytridiomycota incertae sedis</taxon>
        <taxon>Chytridiomycetes</taxon>
        <taxon>Caulochytriales</taxon>
        <taxon>Caulochytriaceae</taxon>
        <taxon>Caulochytrium</taxon>
    </lineage>
</organism>
<keyword evidence="5" id="KW-1185">Reference proteome</keyword>
<dbReference type="InterPro" id="IPR005612">
    <property type="entry name" value="CCAAT-binding_factor"/>
</dbReference>
<evidence type="ECO:0000313" key="5">
    <source>
        <dbReference type="Proteomes" id="UP000274922"/>
    </source>
</evidence>
<feature type="region of interest" description="Disordered" evidence="2">
    <location>
        <begin position="819"/>
        <end position="853"/>
    </location>
</feature>
<dbReference type="PANTHER" id="PTHR12048">
    <property type="entry name" value="CCAAT-BINDING FACTOR-RELATED"/>
    <property type="match status" value="1"/>
</dbReference>
<comment type="similarity">
    <text evidence="1">Belongs to the CBF/MAK21 family.</text>
</comment>
<dbReference type="InterPro" id="IPR040155">
    <property type="entry name" value="CEBPZ/Mak21-like"/>
</dbReference>
<feature type="region of interest" description="Disordered" evidence="2">
    <location>
        <begin position="173"/>
        <end position="192"/>
    </location>
</feature>
<gene>
    <name evidence="4" type="ORF">CXG81DRAFT_20578</name>
</gene>
<dbReference type="Gene3D" id="1.25.10.10">
    <property type="entry name" value="Leucine-rich Repeat Variant"/>
    <property type="match status" value="1"/>
</dbReference>
<dbReference type="AlphaFoldDB" id="A0A4P9X0G3"/>
<dbReference type="Proteomes" id="UP000274922">
    <property type="component" value="Unassembled WGS sequence"/>
</dbReference>
<dbReference type="PANTHER" id="PTHR12048:SF0">
    <property type="entry name" value="CCAAT_ENHANCER-BINDING PROTEIN ZETA"/>
    <property type="match status" value="1"/>
</dbReference>
<sequence>MGKPQGLADKAVQLADDVRNMVGSLMAASPNAVPKVPSTEALQRAEKKLASAADAKAAAKAAKAAAKPSAKPAKTDAAPPSSKSTKAPKPSQPKAKSSVPQTLTPKAAKPKTVFTTPPQAAKTKAAATATAAAAAASTPAPSAAAVAETVAAAPHDKKKKKFKKPTHIVFDDADAGSAAGSDGEDAATAPAAASALADQGDVDTSMRVKARVVTPGAGLQRGYLVEPGMNLATRDAELGGAVAKVPTRTPVTLTSDEIVQLKTKAKGLFEQECERWEQRPQRGNAELTRTILKSGTTMDQVSALTLIVQEAPVHGFNYFSQQFIHGLATRQQRRIQLLVTDAIKELLVERLLPDRPLLTFSQQPGLYMAASDNDLIWWFYEDYLKHTYFDFIQQLERSLHDTFPELRNKALGYIAQLLAAKPEQEANLLALLVDKLGDRDRSVATRAVYHILQLLQQHQAMNLVVIRALERMLGRLWTSAAAAEAAAGAAAAHPATAHHDAEQGARQTRYYIITTLNQIVLSSTPEGAEAANALINIYFAVFEHIVPRPTLTEDVDSQWQNQRKQRLAGKKASSKPPPRAGPRAAKHGPPEPTQAEIEGRNTRMIAALLTGINRAFPYAQLPIETYEKHVDMLFRMTHRGSFSTQVQALSLLFQLLSHQQRAALVPAIAGGTTLQASSDAAAAGAPASKPSASVAEVAATMAAAQERNERFSRRFYTSLYETLRDTAAMQCNATAMYLNLLFRAIRADVDVHRVLAFVKRLLIAATATDVPMTAAILFMVGHLGKQHPAVWSLVRPATGHRAKAAVAAVMATTPAAVKAAPVKSEDDDDEEKYVDADKVRDTPSSTTAQAGAKDLQAGADDVVQYDYEKRDPRFAHGETARLFELICLQKHFHPTIRLYAAQLMGGEAIEPPKGAVNYDPLQNHTLIRFLDRFVIKNPKKLTTLTRGASYMQPMVGSAVGDSRIAGSAQRKRSAFLEGADGEGQGITMLDDMPLLSGRGRMSAARLQSLQPDEQFFAARFQANSGISTFRNNARAGTLDIDMEATKSMTEQEIWDAVRTQGRYPDEDVDPELEDEDALAAFANAMDASLDVDGDAESKEPTATTASGATASDSDVDDEDHDDVPIQDMNALLSDDEDDSSTKKQAAPASFGALSDDNDDEDVDDEDDEDDEADGVDVNDEMDDEEAMMAALADSDDEDAAALAVVPPVESAARPRPHSH</sequence>
<dbReference type="InterPro" id="IPR016024">
    <property type="entry name" value="ARM-type_fold"/>
</dbReference>
<dbReference type="STRING" id="1555241.A0A4P9X0G3"/>
<feature type="region of interest" description="Disordered" evidence="2">
    <location>
        <begin position="27"/>
        <end position="123"/>
    </location>
</feature>
<reference evidence="5" key="1">
    <citation type="journal article" date="2018" name="Nat. Microbiol.">
        <title>Leveraging single-cell genomics to expand the fungal tree of life.</title>
        <authorList>
            <person name="Ahrendt S.R."/>
            <person name="Quandt C.A."/>
            <person name="Ciobanu D."/>
            <person name="Clum A."/>
            <person name="Salamov A."/>
            <person name="Andreopoulos B."/>
            <person name="Cheng J.F."/>
            <person name="Woyke T."/>
            <person name="Pelin A."/>
            <person name="Henrissat B."/>
            <person name="Reynolds N.K."/>
            <person name="Benny G.L."/>
            <person name="Smith M.E."/>
            <person name="James T.Y."/>
            <person name="Grigoriev I.V."/>
        </authorList>
    </citation>
    <scope>NUCLEOTIDE SEQUENCE [LARGE SCALE GENOMIC DNA]</scope>
    <source>
        <strain evidence="5">ATCC 52028</strain>
    </source>
</reference>
<feature type="compositionally biased region" description="Acidic residues" evidence="2">
    <location>
        <begin position="1155"/>
        <end position="1181"/>
    </location>
</feature>
<feature type="compositionally biased region" description="Low complexity" evidence="2">
    <location>
        <begin position="50"/>
        <end position="98"/>
    </location>
</feature>
<feature type="compositionally biased region" description="Low complexity" evidence="2">
    <location>
        <begin position="1101"/>
        <end position="1112"/>
    </location>
</feature>
<evidence type="ECO:0000313" key="4">
    <source>
        <dbReference type="EMBL" id="RKO99324.1"/>
    </source>
</evidence>
<proteinExistence type="inferred from homology"/>
<dbReference type="EMBL" id="ML014296">
    <property type="protein sequence ID" value="RKO99324.1"/>
    <property type="molecule type" value="Genomic_DNA"/>
</dbReference>
<evidence type="ECO:0000256" key="2">
    <source>
        <dbReference type="SAM" id="MobiDB-lite"/>
    </source>
</evidence>
<feature type="compositionally biased region" description="Low complexity" evidence="2">
    <location>
        <begin position="175"/>
        <end position="192"/>
    </location>
</feature>
<feature type="region of interest" description="Disordered" evidence="2">
    <location>
        <begin position="1091"/>
        <end position="1181"/>
    </location>
</feature>
<dbReference type="Pfam" id="PF03914">
    <property type="entry name" value="CBF"/>
    <property type="match status" value="1"/>
</dbReference>
<dbReference type="SUPFAM" id="SSF48371">
    <property type="entry name" value="ARM repeat"/>
    <property type="match status" value="1"/>
</dbReference>
<dbReference type="OrthoDB" id="28947at2759"/>
<dbReference type="InterPro" id="IPR011989">
    <property type="entry name" value="ARM-like"/>
</dbReference>